<evidence type="ECO:0000313" key="6">
    <source>
        <dbReference type="EMBL" id="CAH1270003.1"/>
    </source>
</evidence>
<evidence type="ECO:0000256" key="2">
    <source>
        <dbReference type="ARBA" id="ARBA00023043"/>
    </source>
</evidence>
<dbReference type="EMBL" id="OV696692">
    <property type="protein sequence ID" value="CAH1270003.1"/>
    <property type="molecule type" value="Genomic_DNA"/>
</dbReference>
<protein>
    <submittedName>
        <fullName evidence="6">SOWAHC protein</fullName>
    </submittedName>
</protein>
<dbReference type="PROSITE" id="PS50297">
    <property type="entry name" value="ANK_REP_REGION"/>
    <property type="match status" value="1"/>
</dbReference>
<accession>A0A8K0A8X8</accession>
<name>A0A8K0A8X8_BRALA</name>
<dbReference type="OrthoDB" id="60433at2759"/>
<keyword evidence="2 4" id="KW-0040">ANK repeat</keyword>
<dbReference type="Pfam" id="PF12796">
    <property type="entry name" value="Ank_2"/>
    <property type="match status" value="1"/>
</dbReference>
<dbReference type="PANTHER" id="PTHR14491:SF7">
    <property type="entry name" value="SOSONDOWAH, ISOFORM G"/>
    <property type="match status" value="1"/>
</dbReference>
<dbReference type="Proteomes" id="UP000838412">
    <property type="component" value="Chromosome 7"/>
</dbReference>
<feature type="region of interest" description="Disordered" evidence="5">
    <location>
        <begin position="101"/>
        <end position="136"/>
    </location>
</feature>
<dbReference type="PANTHER" id="PTHR14491">
    <property type="entry name" value="SOSONDOWAH, ISOFORM G"/>
    <property type="match status" value="1"/>
</dbReference>
<sequence>MKTERVNGVISSRRAAKLCATASKGKSVQQNAQRPIKTALHWGAKHGNQEIVALMADAGLDVNLRTGYTPLHLAAMYGHDHIVKLLIDAYDADVTIRDYSGRRPGQRLRPGSSTNVDEVVQRKKQRSSSLSSFNPRHSMKDFKELVTTIGSALKMKAPPKHH</sequence>
<dbReference type="SUPFAM" id="SSF48403">
    <property type="entry name" value="Ankyrin repeat"/>
    <property type="match status" value="1"/>
</dbReference>
<evidence type="ECO:0000256" key="3">
    <source>
        <dbReference type="ARBA" id="ARBA00038122"/>
    </source>
</evidence>
<dbReference type="InterPro" id="IPR002110">
    <property type="entry name" value="Ankyrin_rpt"/>
</dbReference>
<proteinExistence type="inferred from homology"/>
<evidence type="ECO:0000256" key="1">
    <source>
        <dbReference type="ARBA" id="ARBA00022737"/>
    </source>
</evidence>
<evidence type="ECO:0000313" key="7">
    <source>
        <dbReference type="Proteomes" id="UP000838412"/>
    </source>
</evidence>
<dbReference type="SMART" id="SM00248">
    <property type="entry name" value="ANK"/>
    <property type="match status" value="2"/>
</dbReference>
<dbReference type="InterPro" id="IPR036770">
    <property type="entry name" value="Ankyrin_rpt-contain_sf"/>
</dbReference>
<feature type="repeat" description="ANK" evidence="4">
    <location>
        <begin position="66"/>
        <end position="88"/>
    </location>
</feature>
<evidence type="ECO:0000256" key="5">
    <source>
        <dbReference type="SAM" id="MobiDB-lite"/>
    </source>
</evidence>
<comment type="similarity">
    <text evidence="3">Belongs to the SOWAH family.</text>
</comment>
<dbReference type="Gene3D" id="1.25.40.20">
    <property type="entry name" value="Ankyrin repeat-containing domain"/>
    <property type="match status" value="1"/>
</dbReference>
<dbReference type="PROSITE" id="PS50088">
    <property type="entry name" value="ANK_REPEAT"/>
    <property type="match status" value="2"/>
</dbReference>
<gene>
    <name evidence="6" type="primary">SOWAHC</name>
    <name evidence="6" type="ORF">BLAG_LOCUS22457</name>
</gene>
<feature type="repeat" description="ANK" evidence="4">
    <location>
        <begin position="35"/>
        <end position="67"/>
    </location>
</feature>
<keyword evidence="1" id="KW-0677">Repeat</keyword>
<dbReference type="AlphaFoldDB" id="A0A8K0A8X8"/>
<reference evidence="6" key="1">
    <citation type="submission" date="2022-01" db="EMBL/GenBank/DDBJ databases">
        <authorList>
            <person name="Braso-Vives M."/>
        </authorList>
    </citation>
    <scope>NUCLEOTIDE SEQUENCE</scope>
</reference>
<organism evidence="6 7">
    <name type="scientific">Branchiostoma lanceolatum</name>
    <name type="common">Common lancelet</name>
    <name type="synonym">Amphioxus lanceolatum</name>
    <dbReference type="NCBI Taxonomy" id="7740"/>
    <lineage>
        <taxon>Eukaryota</taxon>
        <taxon>Metazoa</taxon>
        <taxon>Chordata</taxon>
        <taxon>Cephalochordata</taxon>
        <taxon>Leptocardii</taxon>
        <taxon>Amphioxiformes</taxon>
        <taxon>Branchiostomatidae</taxon>
        <taxon>Branchiostoma</taxon>
    </lineage>
</organism>
<evidence type="ECO:0000256" key="4">
    <source>
        <dbReference type="PROSITE-ProRule" id="PRU00023"/>
    </source>
</evidence>
<keyword evidence="7" id="KW-1185">Reference proteome</keyword>